<dbReference type="OrthoDB" id="27483at2759"/>
<name>A0A9P6J8D9_MORAP</name>
<dbReference type="Gene3D" id="2.60.120.620">
    <property type="entry name" value="q2cbj1_9rhob like domain"/>
    <property type="match status" value="1"/>
</dbReference>
<feature type="region of interest" description="Disordered" evidence="1">
    <location>
        <begin position="297"/>
        <end position="332"/>
    </location>
</feature>
<dbReference type="PANTHER" id="PTHR33099:SF14">
    <property type="entry name" value="PROLYL 4-HYDROXYLASE ALPHA SUBUNIT FE(2+) 2OG DIOXYGENASE DOMAIN-CONTAINING PROTEIN"/>
    <property type="match status" value="1"/>
</dbReference>
<reference evidence="2" key="1">
    <citation type="journal article" date="2020" name="Fungal Divers.">
        <title>Resolving the Mortierellaceae phylogeny through synthesis of multi-gene phylogenetics and phylogenomics.</title>
        <authorList>
            <person name="Vandepol N."/>
            <person name="Liber J."/>
            <person name="Desiro A."/>
            <person name="Na H."/>
            <person name="Kennedy M."/>
            <person name="Barry K."/>
            <person name="Grigoriev I.V."/>
            <person name="Miller A.N."/>
            <person name="O'Donnell K."/>
            <person name="Stajich J.E."/>
            <person name="Bonito G."/>
        </authorList>
    </citation>
    <scope>NUCLEOTIDE SEQUENCE</scope>
    <source>
        <strain evidence="2">CK1249</strain>
    </source>
</reference>
<organism evidence="2 3">
    <name type="scientific">Mortierella alpina</name>
    <name type="common">Oleaginous fungus</name>
    <name type="synonym">Mortierella renispora</name>
    <dbReference type="NCBI Taxonomy" id="64518"/>
    <lineage>
        <taxon>Eukaryota</taxon>
        <taxon>Fungi</taxon>
        <taxon>Fungi incertae sedis</taxon>
        <taxon>Mucoromycota</taxon>
        <taxon>Mortierellomycotina</taxon>
        <taxon>Mortierellomycetes</taxon>
        <taxon>Mortierellales</taxon>
        <taxon>Mortierellaceae</taxon>
        <taxon>Mortierella</taxon>
    </lineage>
</organism>
<dbReference type="PANTHER" id="PTHR33099">
    <property type="entry name" value="FE2OG DIOXYGENASE DOMAIN-CONTAINING PROTEIN"/>
    <property type="match status" value="1"/>
</dbReference>
<evidence type="ECO:0008006" key="4">
    <source>
        <dbReference type="Google" id="ProtNLM"/>
    </source>
</evidence>
<comment type="caution">
    <text evidence="2">The sequence shown here is derived from an EMBL/GenBank/DDBJ whole genome shotgun (WGS) entry which is preliminary data.</text>
</comment>
<dbReference type="EMBL" id="JAAAHY010000325">
    <property type="protein sequence ID" value="KAF9964775.1"/>
    <property type="molecule type" value="Genomic_DNA"/>
</dbReference>
<evidence type="ECO:0000256" key="1">
    <source>
        <dbReference type="SAM" id="MobiDB-lite"/>
    </source>
</evidence>
<accession>A0A9P6J8D9</accession>
<sequence>MAHRCLYGEEDLSGDITVCFATTKSIQFPFDTSDPAKVSDLVSSCVPSAYGMRSRTVVDTSYRNCKEIKPSDFYVSNNYHALLPKVVAQVANLLESPKPIYASLNKLCVYETHGFFKEHVDTPQRKMFTSLVVCLPTAYEGGALVVEDQPYDLSSADSIKWCAFYSDCRHRIDEVTKGFRATFTYDLLYVDVPEPAPYHDLLYKELEESLAKLHVKEQGLANLKKRKRQKPTVIGVPLASRYPSLRSKAGPTLKGKDLRTIAILHDLGYVTDVKAVYNAELKHGFLTLWSRRVERERRQKYDSDDEEDRYSSDFSDDEPHDDGREFHPPFEGVGDVYEERRFSERDEGNNALVISDDWEASIYVDEQADEEVIRELYRAGGRCLSNVVWLSRPKCNYEGPDYLVYGNEATSETVYMDGCILAHK</sequence>
<gene>
    <name evidence="2" type="ORF">BGZ70_005964</name>
</gene>
<evidence type="ECO:0000313" key="3">
    <source>
        <dbReference type="Proteomes" id="UP000738359"/>
    </source>
</evidence>
<dbReference type="Proteomes" id="UP000738359">
    <property type="component" value="Unassembled WGS sequence"/>
</dbReference>
<evidence type="ECO:0000313" key="2">
    <source>
        <dbReference type="EMBL" id="KAF9964775.1"/>
    </source>
</evidence>
<dbReference type="AlphaFoldDB" id="A0A9P6J8D9"/>
<proteinExistence type="predicted"/>
<keyword evidence="3" id="KW-1185">Reference proteome</keyword>
<protein>
    <recommendedName>
        <fullName evidence="4">Prolyl 4-hydroxylase alpha subunit Fe(2+) 2OG dioxygenase domain-containing protein</fullName>
    </recommendedName>
</protein>
<feature type="compositionally biased region" description="Acidic residues" evidence="1">
    <location>
        <begin position="303"/>
        <end position="320"/>
    </location>
</feature>